<dbReference type="SUPFAM" id="SSF46689">
    <property type="entry name" value="Homeodomain-like"/>
    <property type="match status" value="2"/>
</dbReference>
<dbReference type="SUPFAM" id="SSF51215">
    <property type="entry name" value="Regulatory protein AraC"/>
    <property type="match status" value="1"/>
</dbReference>
<evidence type="ECO:0000256" key="2">
    <source>
        <dbReference type="ARBA" id="ARBA00023125"/>
    </source>
</evidence>
<dbReference type="PANTHER" id="PTHR43280">
    <property type="entry name" value="ARAC-FAMILY TRANSCRIPTIONAL REGULATOR"/>
    <property type="match status" value="1"/>
</dbReference>
<dbReference type="RefSeq" id="WP_378135328.1">
    <property type="nucleotide sequence ID" value="NZ_JBHSMI010000028.1"/>
</dbReference>
<dbReference type="Gene3D" id="2.60.120.10">
    <property type="entry name" value="Jelly Rolls"/>
    <property type="match status" value="1"/>
</dbReference>
<dbReference type="PROSITE" id="PS01124">
    <property type="entry name" value="HTH_ARAC_FAMILY_2"/>
    <property type="match status" value="1"/>
</dbReference>
<dbReference type="PANTHER" id="PTHR43280:SF2">
    <property type="entry name" value="HTH-TYPE TRANSCRIPTIONAL REGULATOR EXSA"/>
    <property type="match status" value="1"/>
</dbReference>
<feature type="domain" description="HTH araC/xylS-type" evidence="4">
    <location>
        <begin position="189"/>
        <end position="286"/>
    </location>
</feature>
<dbReference type="CDD" id="cd02209">
    <property type="entry name" value="cupin_XRE_C"/>
    <property type="match status" value="1"/>
</dbReference>
<evidence type="ECO:0000256" key="1">
    <source>
        <dbReference type="ARBA" id="ARBA00023015"/>
    </source>
</evidence>
<keyword evidence="6" id="KW-1185">Reference proteome</keyword>
<name>A0ABW0HW55_9BACL</name>
<proteinExistence type="predicted"/>
<protein>
    <submittedName>
        <fullName evidence="5">Helix-turn-helix domain-containing protein</fullName>
    </submittedName>
</protein>
<dbReference type="InterPro" id="IPR020449">
    <property type="entry name" value="Tscrpt_reg_AraC-type_HTH"/>
</dbReference>
<accession>A0ABW0HW55</accession>
<dbReference type="SMART" id="SM00342">
    <property type="entry name" value="HTH_ARAC"/>
    <property type="match status" value="1"/>
</dbReference>
<dbReference type="Gene3D" id="1.10.10.60">
    <property type="entry name" value="Homeodomain-like"/>
    <property type="match status" value="2"/>
</dbReference>
<dbReference type="InterPro" id="IPR037923">
    <property type="entry name" value="HTH-like"/>
</dbReference>
<keyword evidence="3" id="KW-0804">Transcription</keyword>
<dbReference type="Proteomes" id="UP001596113">
    <property type="component" value="Unassembled WGS sequence"/>
</dbReference>
<gene>
    <name evidence="5" type="ORF">ACFPOF_18600</name>
</gene>
<evidence type="ECO:0000313" key="5">
    <source>
        <dbReference type="EMBL" id="MFC5404753.1"/>
    </source>
</evidence>
<keyword evidence="1" id="KW-0805">Transcription regulation</keyword>
<organism evidence="5 6">
    <name type="scientific">Cohnella soli</name>
    <dbReference type="NCBI Taxonomy" id="425005"/>
    <lineage>
        <taxon>Bacteria</taxon>
        <taxon>Bacillati</taxon>
        <taxon>Bacillota</taxon>
        <taxon>Bacilli</taxon>
        <taxon>Bacillales</taxon>
        <taxon>Paenibacillaceae</taxon>
        <taxon>Cohnella</taxon>
    </lineage>
</organism>
<dbReference type="EMBL" id="JBHSMI010000028">
    <property type="protein sequence ID" value="MFC5404753.1"/>
    <property type="molecule type" value="Genomic_DNA"/>
</dbReference>
<dbReference type="InterPro" id="IPR014710">
    <property type="entry name" value="RmlC-like_jellyroll"/>
</dbReference>
<reference evidence="6" key="1">
    <citation type="journal article" date="2019" name="Int. J. Syst. Evol. Microbiol.">
        <title>The Global Catalogue of Microorganisms (GCM) 10K type strain sequencing project: providing services to taxonomists for standard genome sequencing and annotation.</title>
        <authorList>
            <consortium name="The Broad Institute Genomics Platform"/>
            <consortium name="The Broad Institute Genome Sequencing Center for Infectious Disease"/>
            <person name="Wu L."/>
            <person name="Ma J."/>
        </authorList>
    </citation>
    <scope>NUCLEOTIDE SEQUENCE [LARGE SCALE GENOMIC DNA]</scope>
    <source>
        <strain evidence="6">CGMCC 1.18575</strain>
    </source>
</reference>
<dbReference type="InterPro" id="IPR018060">
    <property type="entry name" value="HTH_AraC"/>
</dbReference>
<evidence type="ECO:0000259" key="4">
    <source>
        <dbReference type="PROSITE" id="PS01124"/>
    </source>
</evidence>
<evidence type="ECO:0000313" key="6">
    <source>
        <dbReference type="Proteomes" id="UP001596113"/>
    </source>
</evidence>
<dbReference type="InterPro" id="IPR009057">
    <property type="entry name" value="Homeodomain-like_sf"/>
</dbReference>
<dbReference type="Pfam" id="PF12833">
    <property type="entry name" value="HTH_18"/>
    <property type="match status" value="1"/>
</dbReference>
<comment type="caution">
    <text evidence="5">The sequence shown here is derived from an EMBL/GenBank/DDBJ whole genome shotgun (WGS) entry which is preliminary data.</text>
</comment>
<sequence length="290" mass="32498">MSVHLGALSGLMPRVNYAERSFKTGFAWGPRTIPDCQLLYVAGGAIEVALGPESFVLEPGHCAYYGSDSPHRLTIAKDTSYFSIHFDWHVEHLSPVHPIEGLIECSPQDLSRQPVPYDIGLDDGRTVRLPHRFQALSLEPLFASIALEYQEQDTGYEFVLRSQLMALIAGIVRLSIRVFPPDSEYGKIAPALETIRLNPGIQWSTPQLAKMCGYHPTYFADLFGKLMGQNPKAFLLNERTKQAKRMLLTGEKLATIAERLGYGTVHYFSRSFKKMTGLSPSQFRMFPEEG</sequence>
<dbReference type="PRINTS" id="PR00032">
    <property type="entry name" value="HTHARAC"/>
</dbReference>
<keyword evidence="2" id="KW-0238">DNA-binding</keyword>
<evidence type="ECO:0000256" key="3">
    <source>
        <dbReference type="ARBA" id="ARBA00023163"/>
    </source>
</evidence>